<protein>
    <submittedName>
        <fullName evidence="1">Uncharacterized protein</fullName>
    </submittedName>
</protein>
<dbReference type="EMBL" id="VSSQ01016423">
    <property type="protein sequence ID" value="MPM57745.1"/>
    <property type="molecule type" value="Genomic_DNA"/>
</dbReference>
<accession>A0A645AWY1</accession>
<gene>
    <name evidence="1" type="ORF">SDC9_104568</name>
</gene>
<sequence length="166" mass="18455">MGKFCDFAKLGLHRGCDDDGLCRAAGDACPGKHEVWHLGAGEIFAQNRLVRLAHGVGFTRQRALIHLKVAGFNQSRVRGDLVALAEQHNVARNKVFRQNTLLRAVPNHARIGGQHVAQRLRGFPRAKFLPEAEYAVDDVDQPDGNRELHHIGKECDNTTNPKQNCH</sequence>
<evidence type="ECO:0000313" key="1">
    <source>
        <dbReference type="EMBL" id="MPM57745.1"/>
    </source>
</evidence>
<dbReference type="AntiFam" id="ANF00085">
    <property type="entry name" value="Shadow ORF (opposite pacL)"/>
</dbReference>
<name>A0A645AWY1_9ZZZZ</name>
<organism evidence="1">
    <name type="scientific">bioreactor metagenome</name>
    <dbReference type="NCBI Taxonomy" id="1076179"/>
    <lineage>
        <taxon>unclassified sequences</taxon>
        <taxon>metagenomes</taxon>
        <taxon>ecological metagenomes</taxon>
    </lineage>
</organism>
<reference evidence="1" key="1">
    <citation type="submission" date="2019-08" db="EMBL/GenBank/DDBJ databases">
        <authorList>
            <person name="Kucharzyk K."/>
            <person name="Murdoch R.W."/>
            <person name="Higgins S."/>
            <person name="Loffler F."/>
        </authorList>
    </citation>
    <scope>NUCLEOTIDE SEQUENCE</scope>
</reference>
<proteinExistence type="predicted"/>
<dbReference type="AlphaFoldDB" id="A0A645AWY1"/>
<comment type="caution">
    <text evidence="1">The sequence shown here is derived from an EMBL/GenBank/DDBJ whole genome shotgun (WGS) entry which is preliminary data.</text>
</comment>